<dbReference type="InterPro" id="IPR050288">
    <property type="entry name" value="Cellulose_deg_GH3"/>
</dbReference>
<dbReference type="InterPro" id="IPR002772">
    <property type="entry name" value="Glyco_hydro_3_C"/>
</dbReference>
<evidence type="ECO:0000256" key="1">
    <source>
        <dbReference type="ARBA" id="ARBA00005336"/>
    </source>
</evidence>
<dbReference type="Pfam" id="PF01915">
    <property type="entry name" value="Glyco_hydro_3_C"/>
    <property type="match status" value="1"/>
</dbReference>
<dbReference type="PANTHER" id="PTHR42715">
    <property type="entry name" value="BETA-GLUCOSIDASE"/>
    <property type="match status" value="1"/>
</dbReference>
<dbReference type="EC" id="3.2.1.21" evidence="4"/>
<name>A0A1V4J0G7_9CLOT</name>
<dbReference type="AlphaFoldDB" id="A0A1V4J0G7"/>
<dbReference type="InterPro" id="IPR017853">
    <property type="entry name" value="GH"/>
</dbReference>
<dbReference type="InterPro" id="IPR036881">
    <property type="entry name" value="Glyco_hydro_3_C_sf"/>
</dbReference>
<dbReference type="EMBL" id="MZGV01000001">
    <property type="protein sequence ID" value="OPJ65147.1"/>
    <property type="molecule type" value="Genomic_DNA"/>
</dbReference>
<accession>A0A1V4J0G7</accession>
<evidence type="ECO:0000313" key="4">
    <source>
        <dbReference type="EMBL" id="OPJ65147.1"/>
    </source>
</evidence>
<feature type="domain" description="Fibronectin type III-like" evidence="3">
    <location>
        <begin position="606"/>
        <end position="676"/>
    </location>
</feature>
<dbReference type="InterPro" id="IPR026891">
    <property type="entry name" value="Fn3-like"/>
</dbReference>
<keyword evidence="5" id="KW-1185">Reference proteome</keyword>
<dbReference type="PANTHER" id="PTHR42715:SF3">
    <property type="entry name" value="BETA-GLUCOSIDASE B-RELATED"/>
    <property type="match status" value="1"/>
</dbReference>
<dbReference type="GO" id="GO:0009251">
    <property type="term" value="P:glucan catabolic process"/>
    <property type="evidence" value="ECO:0007669"/>
    <property type="project" value="TreeGrafter"/>
</dbReference>
<dbReference type="STRING" id="1450648.CLORY_01470"/>
<keyword evidence="4" id="KW-0326">Glycosidase</keyword>
<dbReference type="Gene3D" id="3.20.20.300">
    <property type="entry name" value="Glycoside hydrolase, family 3, N-terminal domain"/>
    <property type="match status" value="1"/>
</dbReference>
<organism evidence="4 5">
    <name type="scientific">Clostridium oryzae</name>
    <dbReference type="NCBI Taxonomy" id="1450648"/>
    <lineage>
        <taxon>Bacteria</taxon>
        <taxon>Bacillati</taxon>
        <taxon>Bacillota</taxon>
        <taxon>Clostridia</taxon>
        <taxon>Eubacteriales</taxon>
        <taxon>Clostridiaceae</taxon>
        <taxon>Clostridium</taxon>
    </lineage>
</organism>
<gene>
    <name evidence="4" type="primary">bglB_1</name>
    <name evidence="4" type="ORF">CLORY_01470</name>
</gene>
<protein>
    <submittedName>
        <fullName evidence="4">Thermostable beta-glucosidase B</fullName>
        <ecNumber evidence="4">3.2.1.21</ecNumber>
    </submittedName>
</protein>
<dbReference type="SUPFAM" id="SSF51445">
    <property type="entry name" value="(Trans)glycosidases"/>
    <property type="match status" value="1"/>
</dbReference>
<evidence type="ECO:0000259" key="3">
    <source>
        <dbReference type="SMART" id="SM01217"/>
    </source>
</evidence>
<dbReference type="InterPro" id="IPR036962">
    <property type="entry name" value="Glyco_hydro_3_N_sf"/>
</dbReference>
<proteinExistence type="inferred from homology"/>
<dbReference type="Gene3D" id="3.40.50.1700">
    <property type="entry name" value="Glycoside hydrolase family 3 C-terminal domain"/>
    <property type="match status" value="1"/>
</dbReference>
<dbReference type="Proteomes" id="UP000190080">
    <property type="component" value="Unassembled WGS sequence"/>
</dbReference>
<comment type="similarity">
    <text evidence="1">Belongs to the glycosyl hydrolase 3 family.</text>
</comment>
<evidence type="ECO:0000313" key="5">
    <source>
        <dbReference type="Proteomes" id="UP000190080"/>
    </source>
</evidence>
<dbReference type="Pfam" id="PF14310">
    <property type="entry name" value="Fn3-like"/>
    <property type="match status" value="1"/>
</dbReference>
<dbReference type="Pfam" id="PF00933">
    <property type="entry name" value="Glyco_hydro_3"/>
    <property type="match status" value="1"/>
</dbReference>
<dbReference type="InterPro" id="IPR013783">
    <property type="entry name" value="Ig-like_fold"/>
</dbReference>
<dbReference type="GO" id="GO:0008422">
    <property type="term" value="F:beta-glucosidase activity"/>
    <property type="evidence" value="ECO:0007669"/>
    <property type="project" value="UniProtKB-EC"/>
</dbReference>
<dbReference type="SMART" id="SM01217">
    <property type="entry name" value="Fn3_like"/>
    <property type="match status" value="1"/>
</dbReference>
<evidence type="ECO:0000256" key="2">
    <source>
        <dbReference type="ARBA" id="ARBA00022801"/>
    </source>
</evidence>
<keyword evidence="2 4" id="KW-0378">Hydrolase</keyword>
<reference evidence="4 5" key="1">
    <citation type="submission" date="2017-03" db="EMBL/GenBank/DDBJ databases">
        <title>Genome sequence of Clostridium oryzae DSM 28571.</title>
        <authorList>
            <person name="Poehlein A."/>
            <person name="Daniel R."/>
        </authorList>
    </citation>
    <scope>NUCLEOTIDE SEQUENCE [LARGE SCALE GENOMIC DNA]</scope>
    <source>
        <strain evidence="4 5">DSM 28571</strain>
    </source>
</reference>
<sequence>MMKYNRDKRLLFTDKAKHIVETLSLEEKVSLMSGTMKFEEVRGAIRKLTKEHYNQFPYPAGGIPEKGVPPMLFCDGPRGVVCGNAKSTCFPVSMLRGAAFDTELEEEIGEAIAKEVLAFGGNLFAGVCINLPYNPGWGRSQETYGEDSFELGEMGAALVRGVQKHGVIACLKHFAFNQMENARFKVDIDCSKRTEREIFLAHFKKCIDAGAASVMSAYNLYKGTMCGHNGYLLNQVLKKEWGFDGFIMSDFMWGVKDTVEAVNGGQNMEMCVTKFFGENLVNAVKEGLVDESKIDDAALRIIRTILAFTEDREKVKMDMVGCKDHIQLALQSAREGITLIKNQDHVLPLDKKTINQIVVFGKLAQSEATGDKGSSQVFPPYVVTPLQGIMNASSDTEVIYYDGDDLNHCRKLAESASAVVFVVGYDFNDEGEFVAPNKEDVYTDAIGGDRRTGLGLHKDDVELLKSIGPVNKNSIAVLIGGSTIMIDEWKDSVNAIIMAYYPGMEGGTALGEIIYGDVNPSGKLPFVIPKKESDLPQVDWDAEHQYYEYFHGYRKLEKEGIEPEVPFGFGLSYTSFTTDKIKAWVTDDVLYACCELKNTGNREGGEVLQLYVGFEQSKVERPVKTLKGFKRVHLQQSEKRQVIVSCPISELAWFNEDKNAFEVEHMEYEVYLGTSSAVKDLLKTTITI</sequence>
<dbReference type="PRINTS" id="PR00133">
    <property type="entry name" value="GLHYDRLASE3"/>
</dbReference>
<comment type="caution">
    <text evidence="4">The sequence shown here is derived from an EMBL/GenBank/DDBJ whole genome shotgun (WGS) entry which is preliminary data.</text>
</comment>
<dbReference type="RefSeq" id="WP_242954279.1">
    <property type="nucleotide sequence ID" value="NZ_MZGV01000001.1"/>
</dbReference>
<dbReference type="SUPFAM" id="SSF52279">
    <property type="entry name" value="Beta-D-glucan exohydrolase, C-terminal domain"/>
    <property type="match status" value="1"/>
</dbReference>
<dbReference type="InterPro" id="IPR001764">
    <property type="entry name" value="Glyco_hydro_3_N"/>
</dbReference>
<dbReference type="Gene3D" id="2.60.40.10">
    <property type="entry name" value="Immunoglobulins"/>
    <property type="match status" value="1"/>
</dbReference>